<evidence type="ECO:0000256" key="7">
    <source>
        <dbReference type="ARBA" id="ARBA00023080"/>
    </source>
</evidence>
<evidence type="ECO:0000256" key="1">
    <source>
        <dbReference type="ARBA" id="ARBA00001936"/>
    </source>
</evidence>
<accession>D3BAG9</accession>
<reference evidence="13 14" key="1">
    <citation type="journal article" date="2011" name="Genome Res.">
        <title>Phylogeny-wide analysis of social amoeba genomes highlights ancient origins for complex intercellular communication.</title>
        <authorList>
            <person name="Heidel A.J."/>
            <person name="Lawal H.M."/>
            <person name="Felder M."/>
            <person name="Schilde C."/>
            <person name="Helps N.R."/>
            <person name="Tunggal B."/>
            <person name="Rivero F."/>
            <person name="John U."/>
            <person name="Schleicher M."/>
            <person name="Eichinger L."/>
            <person name="Platzer M."/>
            <person name="Noegel A.A."/>
            <person name="Schaap P."/>
            <person name="Gloeckner G."/>
        </authorList>
    </citation>
    <scope>NUCLEOTIDE SEQUENCE [LARGE SCALE GENOMIC DNA]</scope>
    <source>
        <strain evidence="14">ATCC 26659 / Pp 5 / PN500</strain>
    </source>
</reference>
<keyword evidence="7" id="KW-0546">Nucleotide metabolism</keyword>
<dbReference type="RefSeq" id="XP_020433673.1">
    <property type="nucleotide sequence ID" value="XM_020576424.1"/>
</dbReference>
<comment type="catalytic activity">
    <reaction evidence="11">
        <text>XTP + H2O = XDP + phosphate + H(+)</text>
        <dbReference type="Rhea" id="RHEA:28406"/>
        <dbReference type="ChEBI" id="CHEBI:15377"/>
        <dbReference type="ChEBI" id="CHEBI:15378"/>
        <dbReference type="ChEBI" id="CHEBI:43474"/>
        <dbReference type="ChEBI" id="CHEBI:59884"/>
        <dbReference type="ChEBI" id="CHEBI:61314"/>
        <dbReference type="EC" id="3.6.1.73"/>
    </reaction>
</comment>
<evidence type="ECO:0000256" key="3">
    <source>
        <dbReference type="ARBA" id="ARBA00022723"/>
    </source>
</evidence>
<dbReference type="GeneID" id="31361029"/>
<evidence type="ECO:0000256" key="9">
    <source>
        <dbReference type="ARBA" id="ARBA00038901"/>
    </source>
</evidence>
<dbReference type="FunFam" id="3.90.950.10:FF:000002">
    <property type="entry name" value="Inosine/xanthosine triphosphatase"/>
    <property type="match status" value="1"/>
</dbReference>
<protein>
    <recommendedName>
        <fullName evidence="9">inosine/xanthosine triphosphatase</fullName>
        <ecNumber evidence="9">3.6.1.73</ecNumber>
    </recommendedName>
</protein>
<evidence type="ECO:0000256" key="8">
    <source>
        <dbReference type="ARBA" id="ARBA00023211"/>
    </source>
</evidence>
<evidence type="ECO:0000256" key="10">
    <source>
        <dbReference type="ARBA" id="ARBA00048174"/>
    </source>
</evidence>
<evidence type="ECO:0000259" key="12">
    <source>
        <dbReference type="Pfam" id="PF01931"/>
    </source>
</evidence>
<keyword evidence="14" id="KW-1185">Reference proteome</keyword>
<keyword evidence="3" id="KW-0479">Metal-binding</keyword>
<evidence type="ECO:0000313" key="13">
    <source>
        <dbReference type="EMBL" id="EFA81556.1"/>
    </source>
</evidence>
<evidence type="ECO:0000256" key="2">
    <source>
        <dbReference type="ARBA" id="ARBA00001946"/>
    </source>
</evidence>
<dbReference type="GO" id="GO:0006772">
    <property type="term" value="P:thiamine metabolic process"/>
    <property type="evidence" value="ECO:0007669"/>
    <property type="project" value="TreeGrafter"/>
</dbReference>
<dbReference type="AlphaFoldDB" id="D3BAG9"/>
<dbReference type="InterPro" id="IPR002786">
    <property type="entry name" value="Non_canon_purine_NTPase"/>
</dbReference>
<dbReference type="HAMAP" id="MF_00648">
    <property type="entry name" value="Non_canon_purine_NTPase_YjjX"/>
    <property type="match status" value="1"/>
</dbReference>
<sequence>MKDDILIGAMVVVAVGTTNKAKVKAVEDALSLIWPNDTTIHKVIPVAVVSCVRAQPMTDDETIEGAVHRAKSALSQSTDDSEVQYGIGIEGGVNKVGDHWFEFTWVVIVDRKGNKGIASTSRYELPTKVMEPLIAGEKELSQVMDEITCTFDVRSNQGAMGVYTNNILNRSLVCTHAVVFAFSKFFVKKEYWY</sequence>
<dbReference type="PANTHER" id="PTHR34699">
    <property type="match status" value="1"/>
</dbReference>
<gene>
    <name evidence="13" type="ORF">PPL_05545</name>
</gene>
<dbReference type="InterPro" id="IPR050299">
    <property type="entry name" value="YjjX_NTPase"/>
</dbReference>
<dbReference type="EC" id="3.6.1.73" evidence="9"/>
<dbReference type="PANTHER" id="PTHR34699:SF2">
    <property type="entry name" value="NON-CANONICAL PURINE NTP PHOSPHATASE_PRRC1 DOMAIN-CONTAINING PROTEIN"/>
    <property type="match status" value="1"/>
</dbReference>
<dbReference type="InParanoid" id="D3BAG9"/>
<evidence type="ECO:0000256" key="4">
    <source>
        <dbReference type="ARBA" id="ARBA00022741"/>
    </source>
</evidence>
<name>D3BAG9_HETP5</name>
<evidence type="ECO:0000256" key="6">
    <source>
        <dbReference type="ARBA" id="ARBA00022842"/>
    </source>
</evidence>
<keyword evidence="6" id="KW-0460">Magnesium</keyword>
<organism evidence="13 14">
    <name type="scientific">Heterostelium pallidum (strain ATCC 26659 / Pp 5 / PN500)</name>
    <name type="common">Cellular slime mold</name>
    <name type="synonym">Polysphondylium pallidum</name>
    <dbReference type="NCBI Taxonomy" id="670386"/>
    <lineage>
        <taxon>Eukaryota</taxon>
        <taxon>Amoebozoa</taxon>
        <taxon>Evosea</taxon>
        <taxon>Eumycetozoa</taxon>
        <taxon>Dictyostelia</taxon>
        <taxon>Acytosteliales</taxon>
        <taxon>Acytosteliaceae</taxon>
        <taxon>Heterostelium</taxon>
    </lineage>
</organism>
<keyword evidence="5" id="KW-0378">Hydrolase</keyword>
<dbReference type="InterPro" id="IPR026533">
    <property type="entry name" value="NTPase/PRRC1"/>
</dbReference>
<dbReference type="GO" id="GO:0103023">
    <property type="term" value="F:ITPase activity"/>
    <property type="evidence" value="ECO:0007669"/>
    <property type="project" value="UniProtKB-EC"/>
</dbReference>
<comment type="cofactor">
    <cofactor evidence="2">
        <name>Mg(2+)</name>
        <dbReference type="ChEBI" id="CHEBI:18420"/>
    </cofactor>
</comment>
<dbReference type="InterPro" id="IPR029001">
    <property type="entry name" value="ITPase-like_fam"/>
</dbReference>
<keyword evidence="8" id="KW-0464">Manganese</keyword>
<evidence type="ECO:0000313" key="14">
    <source>
        <dbReference type="Proteomes" id="UP000001396"/>
    </source>
</evidence>
<proteinExistence type="inferred from homology"/>
<feature type="domain" description="Non-canonical purine NTP phosphatase/PRRC1" evidence="12">
    <location>
        <begin position="16"/>
        <end position="185"/>
    </location>
</feature>
<evidence type="ECO:0000256" key="5">
    <source>
        <dbReference type="ARBA" id="ARBA00022801"/>
    </source>
</evidence>
<comment type="cofactor">
    <cofactor evidence="1">
        <name>Mn(2+)</name>
        <dbReference type="ChEBI" id="CHEBI:29035"/>
    </cofactor>
</comment>
<dbReference type="Proteomes" id="UP000001396">
    <property type="component" value="Unassembled WGS sequence"/>
</dbReference>
<dbReference type="Gene3D" id="3.90.950.10">
    <property type="match status" value="1"/>
</dbReference>
<comment type="caution">
    <text evidence="13">The sequence shown here is derived from an EMBL/GenBank/DDBJ whole genome shotgun (WGS) entry which is preliminary data.</text>
</comment>
<dbReference type="GO" id="GO:0009117">
    <property type="term" value="P:nucleotide metabolic process"/>
    <property type="evidence" value="ECO:0007669"/>
    <property type="project" value="UniProtKB-KW"/>
</dbReference>
<dbReference type="EMBL" id="ADBJ01000025">
    <property type="protein sequence ID" value="EFA81556.1"/>
    <property type="molecule type" value="Genomic_DNA"/>
</dbReference>
<dbReference type="GO" id="GO:0000166">
    <property type="term" value="F:nucleotide binding"/>
    <property type="evidence" value="ECO:0007669"/>
    <property type="project" value="UniProtKB-KW"/>
</dbReference>
<evidence type="ECO:0000256" key="11">
    <source>
        <dbReference type="ARBA" id="ARBA00048781"/>
    </source>
</evidence>
<dbReference type="OMA" id="ADYWVGI"/>
<dbReference type="SUPFAM" id="SSF52972">
    <property type="entry name" value="ITPase-like"/>
    <property type="match status" value="1"/>
</dbReference>
<dbReference type="Pfam" id="PF01931">
    <property type="entry name" value="NTPase_I-T"/>
    <property type="match status" value="1"/>
</dbReference>
<dbReference type="GO" id="GO:0046872">
    <property type="term" value="F:metal ion binding"/>
    <property type="evidence" value="ECO:0007669"/>
    <property type="project" value="UniProtKB-KW"/>
</dbReference>
<dbReference type="STRING" id="670386.D3BAG9"/>
<keyword evidence="4" id="KW-0547">Nucleotide-binding</keyword>
<comment type="catalytic activity">
    <reaction evidence="10">
        <text>ITP + H2O = IDP + phosphate + H(+)</text>
        <dbReference type="Rhea" id="RHEA:28330"/>
        <dbReference type="ChEBI" id="CHEBI:15377"/>
        <dbReference type="ChEBI" id="CHEBI:15378"/>
        <dbReference type="ChEBI" id="CHEBI:43474"/>
        <dbReference type="ChEBI" id="CHEBI:58280"/>
        <dbReference type="ChEBI" id="CHEBI:61402"/>
        <dbReference type="EC" id="3.6.1.73"/>
    </reaction>
</comment>